<protein>
    <submittedName>
        <fullName evidence="1">Uncharacterized protein</fullName>
    </submittedName>
</protein>
<accession>A0ACD0P5L8</accession>
<dbReference type="EMBL" id="KZ819734">
    <property type="protein sequence ID" value="PWN53244.1"/>
    <property type="molecule type" value="Genomic_DNA"/>
</dbReference>
<reference evidence="1 2" key="1">
    <citation type="journal article" date="2018" name="Mol. Biol. Evol.">
        <title>Broad Genomic Sampling Reveals a Smut Pathogenic Ancestry of the Fungal Clade Ustilaginomycotina.</title>
        <authorList>
            <person name="Kijpornyongpan T."/>
            <person name="Mondo S.J."/>
            <person name="Barry K."/>
            <person name="Sandor L."/>
            <person name="Lee J."/>
            <person name="Lipzen A."/>
            <person name="Pangilinan J."/>
            <person name="LaButti K."/>
            <person name="Hainaut M."/>
            <person name="Henrissat B."/>
            <person name="Grigoriev I.V."/>
            <person name="Spatafora J.W."/>
            <person name="Aime M.C."/>
        </authorList>
    </citation>
    <scope>NUCLEOTIDE SEQUENCE [LARGE SCALE GENOMIC DNA]</scope>
    <source>
        <strain evidence="1 2">SA 807</strain>
    </source>
</reference>
<gene>
    <name evidence="1" type="ORF">IE53DRAFT_196417</name>
</gene>
<organism evidence="1 2">
    <name type="scientific">Violaceomyces palustris</name>
    <dbReference type="NCBI Taxonomy" id="1673888"/>
    <lineage>
        <taxon>Eukaryota</taxon>
        <taxon>Fungi</taxon>
        <taxon>Dikarya</taxon>
        <taxon>Basidiomycota</taxon>
        <taxon>Ustilaginomycotina</taxon>
        <taxon>Ustilaginomycetes</taxon>
        <taxon>Violaceomycetales</taxon>
        <taxon>Violaceomycetaceae</taxon>
        <taxon>Violaceomyces</taxon>
    </lineage>
</organism>
<evidence type="ECO:0000313" key="1">
    <source>
        <dbReference type="EMBL" id="PWN53244.1"/>
    </source>
</evidence>
<dbReference type="Proteomes" id="UP000245626">
    <property type="component" value="Unassembled WGS sequence"/>
</dbReference>
<proteinExistence type="predicted"/>
<evidence type="ECO:0000313" key="2">
    <source>
        <dbReference type="Proteomes" id="UP000245626"/>
    </source>
</evidence>
<name>A0ACD0P5L8_9BASI</name>
<sequence>MGFTGAGVVFLFFSLFPLALVKCSKKAMGAIATSSTFRTLSLALRVLSLNLFPTWRTAFSLAPSQTTSTLSALPHHRLIFNNGRILRLKLQTMFPSIDDILYHYSRRSSPISHAPGSLLSWTQSAIKLTWIDVSAPGSMVP</sequence>
<keyword evidence="2" id="KW-1185">Reference proteome</keyword>